<dbReference type="EMBL" id="HG994582">
    <property type="protein sequence ID" value="CAF2897993.1"/>
    <property type="molecule type" value="Genomic_DNA"/>
</dbReference>
<evidence type="ECO:0000313" key="14">
    <source>
        <dbReference type="Proteomes" id="UP000675881"/>
    </source>
</evidence>
<dbReference type="GO" id="GO:0000796">
    <property type="term" value="C:condensin complex"/>
    <property type="evidence" value="ECO:0007669"/>
    <property type="project" value="InterPro"/>
</dbReference>
<evidence type="ECO:0000256" key="9">
    <source>
        <dbReference type="ARBA" id="ARBA00023067"/>
    </source>
</evidence>
<accession>A0A7R8CQQ5</accession>
<keyword evidence="7" id="KW-0132">Cell division</keyword>
<name>A0A7R8CQQ5_LEPSM</name>
<dbReference type="GO" id="GO:0005737">
    <property type="term" value="C:cytoplasm"/>
    <property type="evidence" value="ECO:0007669"/>
    <property type="project" value="UniProtKB-SubCell"/>
</dbReference>
<feature type="region of interest" description="Disordered" evidence="12">
    <location>
        <begin position="143"/>
        <end position="171"/>
    </location>
</feature>
<evidence type="ECO:0000256" key="11">
    <source>
        <dbReference type="SAM" id="Coils"/>
    </source>
</evidence>
<dbReference type="GO" id="GO:0003682">
    <property type="term" value="F:chromatin binding"/>
    <property type="evidence" value="ECO:0007669"/>
    <property type="project" value="TreeGrafter"/>
</dbReference>
<sequence>MGFRRRSSMVATPMVHKMLEEEDSLDEALERRSRQKKRQSAVGLTPVRDESPKKSAAFLAEHYTNCIKLSAENKINVKNAFSLKLIDYMAEKFSSKGKKGVDEGNNFQAASCALDASTKIYAYRVDSVHTDALKLAEGVGSTAEEKKGSGCDAQEEEDEEGLLTQKKKTQKGPKVPWKKNIKNITLSKFEMTLDVDPLFKKTTSQYDTGGGGNYFINTLLELNDDAKLVWDPDALLHQHNYISTHLEDWELSVKISKESVADSVTCPAFEGFNFKEWKLEEDDLNSSIIGFSQPMTSTQKDDEHAFDINAPVPEDFDDFTAADAVIDNIPPNSAEEPIMESHINVQLKSHGMVFTDNLREILTSVPLEYSYFDNSRMGSFAGPKHWKFRQQTIRAEIEDDKKLNSKKKTQKEDQPLEFTQIDEKSSCLQTVLRLMGKPKKTTRLQQKTVQSWTEDKRMCPEELRYKGSDFVNLDCIDIIPSKLSKNWKSVQSNRDQDTLEDIDNYDYDNPNDAENFCPADMDTENYDEPRTMNNDDHSVEYDGLVSAPNKVEKINISYAKLAKKVDMKRLKYVEWDILRSEEEEKENLNDNESEETTRKMKGIKKFSQLFKSLETSTQMPVKMVENLSVPLAFAALLHLWLMNIYFTHINMDELESLDERKKPPIQNKSLQRRRSLITSSNIPFEDQLSLITLDLTPEERLKKMFRLCVRATAHSLNKDGDGGELFYKLLSYEPDRIIGPKIESVFNILNEKIKSIQNHSQRLQSELNEWDKELESDFNDEMKKFLNDTSKVISMARSGLQQHRLRFKCYRIQEKRQQLQLKRQIDSAGNTLKHICKMIKNNTNAHYTAEEENIYTQHQVFKESIKRFNPWISIKPLRKSYLNLKMNGFWSENELAELQPRKNPPPSYATLHDAIPKVQPLVPEISLFVPSIKESASAEPSISNECRVPTISSEAFSKNLEPPGLSPLNKSSENKLDTSCMNKGIHPTPDANKGIHPLVPSEETTNDVYISIRSNTINDDCNEDSNDIHMCLTRNISDNFTQTSAPSTPNKKQAGTNTSMNLSRRFHDVQNSQIMRLIDDIATNKTSLSLCSNLEILQDSRTQSILLGESASNYGKVETSSESSYSEEHQVQRLLSPSQCSNVSPLNQENSFGLCKENLSKSSCTNVTLIETVDRVKQMGASFLKPSDFLSDVKERNPVDTFYEPKARESSCLDSVLPNASSDASLIINTAALKYLTDDQLSHVAQTRSPRTAVEGLNRPFGLSEHHLSLSTRKFLRTASTI</sequence>
<keyword evidence="14" id="KW-1185">Reference proteome</keyword>
<keyword evidence="10" id="KW-0131">Cell cycle</keyword>
<protein>
    <recommendedName>
        <fullName evidence="4">Condensin complex subunit 2</fullName>
    </recommendedName>
</protein>
<evidence type="ECO:0000256" key="5">
    <source>
        <dbReference type="ARBA" id="ARBA00022454"/>
    </source>
</evidence>
<keyword evidence="5" id="KW-0158">Chromosome</keyword>
<gene>
    <name evidence="13" type="ORF">LSAA_7685</name>
</gene>
<evidence type="ECO:0000256" key="2">
    <source>
        <dbReference type="ARBA" id="ARBA00004496"/>
    </source>
</evidence>
<evidence type="ECO:0000256" key="1">
    <source>
        <dbReference type="ARBA" id="ARBA00004286"/>
    </source>
</evidence>
<evidence type="ECO:0000256" key="8">
    <source>
        <dbReference type="ARBA" id="ARBA00022776"/>
    </source>
</evidence>
<comment type="subcellular location">
    <subcellularLocation>
        <location evidence="1">Chromosome</location>
    </subcellularLocation>
    <subcellularLocation>
        <location evidence="2">Cytoplasm</location>
    </subcellularLocation>
</comment>
<proteinExistence type="inferred from homology"/>
<evidence type="ECO:0000256" key="12">
    <source>
        <dbReference type="SAM" id="MobiDB-lite"/>
    </source>
</evidence>
<dbReference type="PANTHER" id="PTHR13108:SF9">
    <property type="entry name" value="CONDENSIN COMPLEX SUBUNIT 2"/>
    <property type="match status" value="1"/>
</dbReference>
<comment type="similarity">
    <text evidence="3">Belongs to the CND2 (condensin subunit 2) family.</text>
</comment>
<dbReference type="Pfam" id="PF05786">
    <property type="entry name" value="Cnd2"/>
    <property type="match status" value="1"/>
</dbReference>
<evidence type="ECO:0000313" key="13">
    <source>
        <dbReference type="EMBL" id="CAF2897993.1"/>
    </source>
</evidence>
<dbReference type="InterPro" id="IPR022816">
    <property type="entry name" value="Condensin_barren_su2"/>
</dbReference>
<feature type="coiled-coil region" evidence="11">
    <location>
        <begin position="746"/>
        <end position="773"/>
    </location>
</feature>
<keyword evidence="9" id="KW-0226">DNA condensation</keyword>
<dbReference type="GO" id="GO:0051301">
    <property type="term" value="P:cell division"/>
    <property type="evidence" value="ECO:0007669"/>
    <property type="project" value="UniProtKB-KW"/>
</dbReference>
<reference evidence="13" key="1">
    <citation type="submission" date="2021-02" db="EMBL/GenBank/DDBJ databases">
        <authorList>
            <person name="Bekaert M."/>
        </authorList>
    </citation>
    <scope>NUCLEOTIDE SEQUENCE</scope>
    <source>
        <strain evidence="13">IoA-00</strain>
    </source>
</reference>
<keyword evidence="8" id="KW-0498">Mitosis</keyword>
<evidence type="ECO:0000256" key="6">
    <source>
        <dbReference type="ARBA" id="ARBA00022490"/>
    </source>
</evidence>
<organism evidence="13 14">
    <name type="scientific">Lepeophtheirus salmonis</name>
    <name type="common">Salmon louse</name>
    <name type="synonym">Caligus salmonis</name>
    <dbReference type="NCBI Taxonomy" id="72036"/>
    <lineage>
        <taxon>Eukaryota</taxon>
        <taxon>Metazoa</taxon>
        <taxon>Ecdysozoa</taxon>
        <taxon>Arthropoda</taxon>
        <taxon>Crustacea</taxon>
        <taxon>Multicrustacea</taxon>
        <taxon>Hexanauplia</taxon>
        <taxon>Copepoda</taxon>
        <taxon>Siphonostomatoida</taxon>
        <taxon>Caligidae</taxon>
        <taxon>Lepeophtheirus</taxon>
    </lineage>
</organism>
<dbReference type="OrthoDB" id="76173at2759"/>
<dbReference type="PANTHER" id="PTHR13108">
    <property type="entry name" value="CONDENSIN COMPLEX SUBUNIT 2"/>
    <property type="match status" value="1"/>
</dbReference>
<evidence type="ECO:0000256" key="4">
    <source>
        <dbReference type="ARBA" id="ARBA00016065"/>
    </source>
</evidence>
<dbReference type="GO" id="GO:0007076">
    <property type="term" value="P:mitotic chromosome condensation"/>
    <property type="evidence" value="ECO:0007669"/>
    <property type="project" value="InterPro"/>
</dbReference>
<evidence type="ECO:0000256" key="3">
    <source>
        <dbReference type="ARBA" id="ARBA00009471"/>
    </source>
</evidence>
<keyword evidence="11" id="KW-0175">Coiled coil</keyword>
<evidence type="ECO:0000256" key="10">
    <source>
        <dbReference type="ARBA" id="ARBA00023306"/>
    </source>
</evidence>
<keyword evidence="6" id="KW-0963">Cytoplasm</keyword>
<dbReference type="Proteomes" id="UP000675881">
    <property type="component" value="Chromosome 3"/>
</dbReference>
<evidence type="ECO:0000256" key="7">
    <source>
        <dbReference type="ARBA" id="ARBA00022618"/>
    </source>
</evidence>